<keyword evidence="2" id="KW-0472">Membrane</keyword>
<name>A0A8J2PZL3_9BILA</name>
<evidence type="ECO:0000256" key="1">
    <source>
        <dbReference type="ARBA" id="ARBA00022737"/>
    </source>
</evidence>
<dbReference type="OrthoDB" id="5871495at2759"/>
<dbReference type="Pfam" id="PF01484">
    <property type="entry name" value="Col_cuticle_N"/>
    <property type="match status" value="1"/>
</dbReference>
<keyword evidence="2" id="KW-1133">Transmembrane helix</keyword>
<proteinExistence type="predicted"/>
<reference evidence="4" key="1">
    <citation type="submission" date="2021-09" db="EMBL/GenBank/DDBJ databases">
        <authorList>
            <consortium name="Pathogen Informatics"/>
        </authorList>
    </citation>
    <scope>NUCLEOTIDE SEQUENCE</scope>
</reference>
<dbReference type="SMART" id="SM01088">
    <property type="entry name" value="Col_cuticle_N"/>
    <property type="match status" value="1"/>
</dbReference>
<evidence type="ECO:0000259" key="3">
    <source>
        <dbReference type="SMART" id="SM01088"/>
    </source>
</evidence>
<dbReference type="GO" id="GO:0042302">
    <property type="term" value="F:structural constituent of cuticle"/>
    <property type="evidence" value="ECO:0007669"/>
    <property type="project" value="InterPro"/>
</dbReference>
<dbReference type="InterPro" id="IPR002486">
    <property type="entry name" value="Col_cuticle_N"/>
</dbReference>
<organism evidence="4 5">
    <name type="scientific">Cercopithifilaria johnstoni</name>
    <dbReference type="NCBI Taxonomy" id="2874296"/>
    <lineage>
        <taxon>Eukaryota</taxon>
        <taxon>Metazoa</taxon>
        <taxon>Ecdysozoa</taxon>
        <taxon>Nematoda</taxon>
        <taxon>Chromadorea</taxon>
        <taxon>Rhabditida</taxon>
        <taxon>Spirurina</taxon>
        <taxon>Spiruromorpha</taxon>
        <taxon>Filarioidea</taxon>
        <taxon>Onchocercidae</taxon>
        <taxon>Cercopithifilaria</taxon>
    </lineage>
</organism>
<accession>A0A8J2PZL3</accession>
<comment type="caution">
    <text evidence="4">The sequence shown here is derived from an EMBL/GenBank/DDBJ whole genome shotgun (WGS) entry which is preliminary data.</text>
</comment>
<dbReference type="Proteomes" id="UP000746747">
    <property type="component" value="Unassembled WGS sequence"/>
</dbReference>
<feature type="domain" description="Nematode cuticle collagen N-terminal" evidence="3">
    <location>
        <begin position="41"/>
        <end position="93"/>
    </location>
</feature>
<keyword evidence="5" id="KW-1185">Reference proteome</keyword>
<keyword evidence="2" id="KW-0812">Transmembrane</keyword>
<sequence>MIMKADLKCDRKKTLNSRDEEEQHLYPSDVITEADIQHFRRVAFIAVALSTVTMLCCIIFMPVSYQYVQKVQSSILNDMEFCKSRNRDLWTTIRSVQNEKEYNSGIRFIRSTKSENKNTQWLFEHENR</sequence>
<evidence type="ECO:0000313" key="5">
    <source>
        <dbReference type="Proteomes" id="UP000746747"/>
    </source>
</evidence>
<gene>
    <name evidence="4" type="ORF">CJOHNSTONI_LOCUS290</name>
</gene>
<dbReference type="AlphaFoldDB" id="A0A8J2PZL3"/>
<feature type="transmembrane region" description="Helical" evidence="2">
    <location>
        <begin position="42"/>
        <end position="65"/>
    </location>
</feature>
<evidence type="ECO:0000313" key="4">
    <source>
        <dbReference type="EMBL" id="CAG9529733.1"/>
    </source>
</evidence>
<dbReference type="EMBL" id="CAKAEH010000067">
    <property type="protein sequence ID" value="CAG9529733.1"/>
    <property type="molecule type" value="Genomic_DNA"/>
</dbReference>
<keyword evidence="1" id="KW-0677">Repeat</keyword>
<protein>
    <recommendedName>
        <fullName evidence="3">Nematode cuticle collagen N-terminal domain-containing protein</fullName>
    </recommendedName>
</protein>
<evidence type="ECO:0000256" key="2">
    <source>
        <dbReference type="SAM" id="Phobius"/>
    </source>
</evidence>